<feature type="coiled-coil region" evidence="1">
    <location>
        <begin position="345"/>
        <end position="379"/>
    </location>
</feature>
<dbReference type="GO" id="GO:0004713">
    <property type="term" value="F:protein tyrosine kinase activity"/>
    <property type="evidence" value="ECO:0007669"/>
    <property type="project" value="TreeGrafter"/>
</dbReference>
<dbReference type="NCBIfam" id="TIGR03007">
    <property type="entry name" value="pepcterm_ChnLen"/>
    <property type="match status" value="1"/>
</dbReference>
<name>A0A829YH38_9GAMM</name>
<dbReference type="InterPro" id="IPR050445">
    <property type="entry name" value="Bact_polysacc_biosynth/exp"/>
</dbReference>
<keyword evidence="3" id="KW-1133">Transmembrane helix</keyword>
<evidence type="ECO:0000256" key="2">
    <source>
        <dbReference type="SAM" id="MobiDB-lite"/>
    </source>
</evidence>
<comment type="caution">
    <text evidence="5">The sequence shown here is derived from an EMBL/GenBank/DDBJ whole genome shotgun (WGS) entry which is preliminary data.</text>
</comment>
<sequence length="541" mass="59242">MQEALDLIVSQIRGAWRFRRYALIAAWIVAPLGWIAIFALPDVYQASSRVFVDTKTALKPALKDLVLDQDVNGQLNLVRQSLLAGPQLEPVAQEVGLIDTRIMTPQQRLRILNDIRDRVTIDVSLAGGQQDETDRDAGSIYSIQYEDVSRERAVKLVEVLQNNLIEKTLGGKRSGSESAQKFLEAQIRDDENRLRQAEERLAAFKKSNVGLMPTEQGGYFMRLQTEMDAVTEGQSRLAIATSRRDELQRQLRGEAPVAAAAGVSSAPTASGAAGGSGGDTLSRIAETQARLDDLLLRFTDKHPDVIAQRDTLEALKQRREAEVAALRRGDPNAAAASGASRNPVYQSIQLALNEAEVEIASLRRQVSDHQGKVAELRKMLDTMPQVEAEFARLNRDYDVTRARYTALVERLEKSRLGEEAATSGSVRFDVIEPPNAGFKPISPKRSILVLATLVVAIGFGAAIAFLMHQLKPVFNSARGLTEATGLQVLGAVSMIWVDEVRANEKRAYVRYGVALLGLFVVGAVVLQMSRMGIRLGPQPGA</sequence>
<dbReference type="GO" id="GO:0005886">
    <property type="term" value="C:plasma membrane"/>
    <property type="evidence" value="ECO:0007669"/>
    <property type="project" value="TreeGrafter"/>
</dbReference>
<feature type="coiled-coil region" evidence="1">
    <location>
        <begin position="180"/>
        <end position="207"/>
    </location>
</feature>
<proteinExistence type="predicted"/>
<feature type="domain" description="Tyrosine-protein kinase G-rich" evidence="4">
    <location>
        <begin position="387"/>
        <end position="466"/>
    </location>
</feature>
<evidence type="ECO:0000259" key="4">
    <source>
        <dbReference type="Pfam" id="PF13807"/>
    </source>
</evidence>
<gene>
    <name evidence="5" type="ORF">GCM10011487_41410</name>
</gene>
<dbReference type="EMBL" id="BLJN01000004">
    <property type="protein sequence ID" value="GFE82141.1"/>
    <property type="molecule type" value="Genomic_DNA"/>
</dbReference>
<dbReference type="AlphaFoldDB" id="A0A829YH38"/>
<keyword evidence="3" id="KW-0472">Membrane</keyword>
<dbReference type="Proteomes" id="UP000445000">
    <property type="component" value="Unassembled WGS sequence"/>
</dbReference>
<keyword evidence="3" id="KW-0812">Transmembrane</keyword>
<dbReference type="PANTHER" id="PTHR32309:SF13">
    <property type="entry name" value="FERRIC ENTEROBACTIN TRANSPORT PROTEIN FEPE"/>
    <property type="match status" value="1"/>
</dbReference>
<dbReference type="PANTHER" id="PTHR32309">
    <property type="entry name" value="TYROSINE-PROTEIN KINASE"/>
    <property type="match status" value="1"/>
</dbReference>
<organism evidence="5 6">
    <name type="scientific">Steroidobacter agaridevorans</name>
    <dbReference type="NCBI Taxonomy" id="2695856"/>
    <lineage>
        <taxon>Bacteria</taxon>
        <taxon>Pseudomonadati</taxon>
        <taxon>Pseudomonadota</taxon>
        <taxon>Gammaproteobacteria</taxon>
        <taxon>Steroidobacterales</taxon>
        <taxon>Steroidobacteraceae</taxon>
        <taxon>Steroidobacter</taxon>
    </lineage>
</organism>
<feature type="region of interest" description="Disordered" evidence="2">
    <location>
        <begin position="258"/>
        <end position="280"/>
    </location>
</feature>
<dbReference type="RefSeq" id="WP_161813813.1">
    <property type="nucleotide sequence ID" value="NZ_BLJN01000004.1"/>
</dbReference>
<evidence type="ECO:0000313" key="5">
    <source>
        <dbReference type="EMBL" id="GFE82141.1"/>
    </source>
</evidence>
<feature type="transmembrane region" description="Helical" evidence="3">
    <location>
        <begin position="447"/>
        <end position="467"/>
    </location>
</feature>
<reference evidence="6" key="1">
    <citation type="submission" date="2020-01" db="EMBL/GenBank/DDBJ databases">
        <title>'Steroidobacter agaridevorans' sp. nov., agar-degrading bacteria isolated from rhizosphere soils.</title>
        <authorList>
            <person name="Ikenaga M."/>
            <person name="Kataoka M."/>
            <person name="Murouchi A."/>
            <person name="Katsuragi S."/>
            <person name="Sakai M."/>
        </authorList>
    </citation>
    <scope>NUCLEOTIDE SEQUENCE [LARGE SCALE GENOMIC DNA]</scope>
    <source>
        <strain evidence="6">YU21-B</strain>
    </source>
</reference>
<feature type="compositionally biased region" description="Low complexity" evidence="2">
    <location>
        <begin position="258"/>
        <end position="271"/>
    </location>
</feature>
<keyword evidence="6" id="KW-1185">Reference proteome</keyword>
<evidence type="ECO:0000256" key="3">
    <source>
        <dbReference type="SAM" id="Phobius"/>
    </source>
</evidence>
<protein>
    <submittedName>
        <fullName evidence="5">Chain-length determining protein</fullName>
    </submittedName>
</protein>
<accession>A0A829YH38</accession>
<evidence type="ECO:0000313" key="6">
    <source>
        <dbReference type="Proteomes" id="UP000445000"/>
    </source>
</evidence>
<keyword evidence="1" id="KW-0175">Coiled coil</keyword>
<dbReference type="InterPro" id="IPR032807">
    <property type="entry name" value="GNVR"/>
</dbReference>
<feature type="transmembrane region" description="Helical" evidence="3">
    <location>
        <begin position="21"/>
        <end position="40"/>
    </location>
</feature>
<evidence type="ECO:0000256" key="1">
    <source>
        <dbReference type="SAM" id="Coils"/>
    </source>
</evidence>
<feature type="transmembrane region" description="Helical" evidence="3">
    <location>
        <begin position="508"/>
        <end position="526"/>
    </location>
</feature>
<dbReference type="Pfam" id="PF13807">
    <property type="entry name" value="GNVR"/>
    <property type="match status" value="1"/>
</dbReference>
<dbReference type="InterPro" id="IPR014345">
    <property type="entry name" value="XrtA_polysacc_chain"/>
</dbReference>